<feature type="compositionally biased region" description="Low complexity" evidence="1">
    <location>
        <begin position="27"/>
        <end position="41"/>
    </location>
</feature>
<dbReference type="InterPro" id="IPR046193">
    <property type="entry name" value="DUF6221"/>
</dbReference>
<evidence type="ECO:0000313" key="3">
    <source>
        <dbReference type="Proteomes" id="UP001499841"/>
    </source>
</evidence>
<name>A0ABP8EVU5_9MICO</name>
<evidence type="ECO:0008006" key="4">
    <source>
        <dbReference type="Google" id="ProtNLM"/>
    </source>
</evidence>
<keyword evidence="3" id="KW-1185">Reference proteome</keyword>
<dbReference type="Proteomes" id="UP001499841">
    <property type="component" value="Unassembled WGS sequence"/>
</dbReference>
<organism evidence="2 3">
    <name type="scientific">Georgenia daeguensis</name>
    <dbReference type="NCBI Taxonomy" id="908355"/>
    <lineage>
        <taxon>Bacteria</taxon>
        <taxon>Bacillati</taxon>
        <taxon>Actinomycetota</taxon>
        <taxon>Actinomycetes</taxon>
        <taxon>Micrococcales</taxon>
        <taxon>Bogoriellaceae</taxon>
        <taxon>Georgenia</taxon>
    </lineage>
</organism>
<feature type="region of interest" description="Disordered" evidence="1">
    <location>
        <begin position="27"/>
        <end position="49"/>
    </location>
</feature>
<proteinExistence type="predicted"/>
<protein>
    <recommendedName>
        <fullName evidence="4">DUF222 domain-containing protein</fullName>
    </recommendedName>
</protein>
<dbReference type="EMBL" id="BAABBA010000011">
    <property type="protein sequence ID" value="GAA4288096.1"/>
    <property type="molecule type" value="Genomic_DNA"/>
</dbReference>
<comment type="caution">
    <text evidence="2">The sequence shown here is derived from an EMBL/GenBank/DDBJ whole genome shotgun (WGS) entry which is preliminary data.</text>
</comment>
<dbReference type="RefSeq" id="WP_345041574.1">
    <property type="nucleotide sequence ID" value="NZ_BAABBA010000011.1"/>
</dbReference>
<gene>
    <name evidence="2" type="ORF">GCM10022262_24560</name>
</gene>
<evidence type="ECO:0000313" key="2">
    <source>
        <dbReference type="EMBL" id="GAA4288096.1"/>
    </source>
</evidence>
<sequence>MDVTDFLLLRLAEEQAALDEAVVTATGTTDGAAGTNDAAVGSTARADRPDRRRAELRALRAIVQLHQGAADIWGFHGCLTCGNVADTTAGFPCPTVRALAAVYADHPDYREEWR</sequence>
<accession>A0ABP8EVU5</accession>
<dbReference type="Pfam" id="PF19730">
    <property type="entry name" value="DUF6221"/>
    <property type="match status" value="1"/>
</dbReference>
<reference evidence="3" key="1">
    <citation type="journal article" date="2019" name="Int. J. Syst. Evol. Microbiol.">
        <title>The Global Catalogue of Microorganisms (GCM) 10K type strain sequencing project: providing services to taxonomists for standard genome sequencing and annotation.</title>
        <authorList>
            <consortium name="The Broad Institute Genomics Platform"/>
            <consortium name="The Broad Institute Genome Sequencing Center for Infectious Disease"/>
            <person name="Wu L."/>
            <person name="Ma J."/>
        </authorList>
    </citation>
    <scope>NUCLEOTIDE SEQUENCE [LARGE SCALE GENOMIC DNA]</scope>
    <source>
        <strain evidence="3">JCM 17459</strain>
    </source>
</reference>
<evidence type="ECO:0000256" key="1">
    <source>
        <dbReference type="SAM" id="MobiDB-lite"/>
    </source>
</evidence>